<organism evidence="1 2">
    <name type="scientific">Paenibacillus eucommiae</name>
    <dbReference type="NCBI Taxonomy" id="1355755"/>
    <lineage>
        <taxon>Bacteria</taxon>
        <taxon>Bacillati</taxon>
        <taxon>Bacillota</taxon>
        <taxon>Bacilli</taxon>
        <taxon>Bacillales</taxon>
        <taxon>Paenibacillaceae</taxon>
        <taxon>Paenibacillus</taxon>
    </lineage>
</organism>
<sequence length="38" mass="4851">MSILIEIRIAVYYGNPDFLQLRRYLWNKIYNRNDFDYY</sequence>
<comment type="caution">
    <text evidence="1">The sequence shown here is derived from an EMBL/GenBank/DDBJ whole genome shotgun (WGS) entry which is preliminary data.</text>
</comment>
<evidence type="ECO:0000313" key="2">
    <source>
        <dbReference type="Proteomes" id="UP001519287"/>
    </source>
</evidence>
<reference evidence="1 2" key="1">
    <citation type="submission" date="2021-03" db="EMBL/GenBank/DDBJ databases">
        <title>Genomic Encyclopedia of Type Strains, Phase IV (KMG-IV): sequencing the most valuable type-strain genomes for metagenomic binning, comparative biology and taxonomic classification.</title>
        <authorList>
            <person name="Goeker M."/>
        </authorList>
    </citation>
    <scope>NUCLEOTIDE SEQUENCE [LARGE SCALE GENOMIC DNA]</scope>
    <source>
        <strain evidence="1 2">DSM 26048</strain>
    </source>
</reference>
<proteinExistence type="predicted"/>
<keyword evidence="2" id="KW-1185">Reference proteome</keyword>
<gene>
    <name evidence="1" type="ORF">J2Z66_001485</name>
</gene>
<accession>A0ABS4IQP2</accession>
<dbReference type="EMBL" id="JAGGLB010000003">
    <property type="protein sequence ID" value="MBP1989887.1"/>
    <property type="molecule type" value="Genomic_DNA"/>
</dbReference>
<protein>
    <submittedName>
        <fullName evidence="1">Uncharacterized protein</fullName>
    </submittedName>
</protein>
<name>A0ABS4IQP2_9BACL</name>
<evidence type="ECO:0000313" key="1">
    <source>
        <dbReference type="EMBL" id="MBP1989887.1"/>
    </source>
</evidence>
<dbReference type="Proteomes" id="UP001519287">
    <property type="component" value="Unassembled WGS sequence"/>
</dbReference>